<comment type="function">
    <text evidence="4">Catalyzes the complicated ring closure reaction between the two acyclic compounds 1-deoxy-D-xylulose-5-phosphate (DXP) and 3-amino-2-oxopropyl phosphate (1-amino-acetone-3-phosphate or AAP) to form pyridoxine 5'-phosphate (PNP) and inorganic phosphate.</text>
</comment>
<organism evidence="6">
    <name type="scientific">Candidatus Berkiella aquae</name>
    <dbReference type="NCBI Taxonomy" id="295108"/>
    <lineage>
        <taxon>Bacteria</taxon>
        <taxon>Pseudomonadati</taxon>
        <taxon>Pseudomonadota</taxon>
        <taxon>Gammaproteobacteria</taxon>
        <taxon>Candidatus Berkiellales</taxon>
        <taxon>Candidatus Berkiellaceae</taxon>
        <taxon>Candidatus Berkiella</taxon>
    </lineage>
</organism>
<dbReference type="AlphaFoldDB" id="A0A0Q9YWF5"/>
<feature type="active site" description="Proton acceptor" evidence="4">
    <location>
        <position position="48"/>
    </location>
</feature>
<dbReference type="GO" id="GO:0005829">
    <property type="term" value="C:cytosol"/>
    <property type="evidence" value="ECO:0007669"/>
    <property type="project" value="TreeGrafter"/>
</dbReference>
<reference evidence="7" key="3">
    <citation type="submission" date="2021-06" db="EMBL/GenBank/DDBJ databases">
        <title>Genomic Description and Analysis of Intracellular Bacteria, Candidatus Berkiella cookevillensis and Candidatus Berkiella aquae.</title>
        <authorList>
            <person name="Kidane D.T."/>
            <person name="Mehari Y.T."/>
            <person name="Rice F.C."/>
            <person name="Arivett B.A."/>
            <person name="Farone A.L."/>
            <person name="Berk S.G."/>
            <person name="Farone M.B."/>
        </authorList>
    </citation>
    <scope>NUCLEOTIDE SEQUENCE</scope>
    <source>
        <strain evidence="7">HT99</strain>
    </source>
</reference>
<dbReference type="GO" id="GO:0033856">
    <property type="term" value="F:pyridoxine 5'-phosphate synthase activity"/>
    <property type="evidence" value="ECO:0007669"/>
    <property type="project" value="UniProtKB-UniRule"/>
</dbReference>
<sequence>MSNSLPIFLGVNVDHVATVRQARQAIYPDPVHCALIAEDHGADGITVHLREDKRHIQPRDVILLKQLVKTHLNFEMAATDEMVNFALEVLPDYCCIVPEKRNEVTTEGGLAVIENKEYLKKITAKLKERHIKVSYFIDADERQILASKEAGATIVELHTGPYAHTAKDTPERHAKLKQLQDAAAFAYSLGLQVNAGHGLHYHNVWDIAKIPEMTELNIGHAIVGHALVVGFAEAVAQMKKIMLQARGF</sequence>
<dbReference type="InterPro" id="IPR004569">
    <property type="entry name" value="PyrdxlP_synth_PdxJ"/>
</dbReference>
<dbReference type="RefSeq" id="WP_075066418.1">
    <property type="nucleotide sequence ID" value="NZ_LKAJ02000001.1"/>
</dbReference>
<evidence type="ECO:0000313" key="8">
    <source>
        <dbReference type="Proteomes" id="UP000051497"/>
    </source>
</evidence>
<feature type="site" description="Transition state stabilizer" evidence="4">
    <location>
        <position position="156"/>
    </location>
</feature>
<dbReference type="NCBIfam" id="TIGR00559">
    <property type="entry name" value="pdxJ"/>
    <property type="match status" value="1"/>
</dbReference>
<proteinExistence type="inferred from homology"/>
<dbReference type="PATRIC" id="fig|1590043.3.peg.1838"/>
<feature type="binding site" evidence="4">
    <location>
        <position position="55"/>
    </location>
    <ligand>
        <name>1-deoxy-D-xylulose 5-phosphate</name>
        <dbReference type="ChEBI" id="CHEBI:57792"/>
    </ligand>
</feature>
<feature type="binding site" evidence="4">
    <location>
        <position position="105"/>
    </location>
    <ligand>
        <name>1-deoxy-D-xylulose 5-phosphate</name>
        <dbReference type="ChEBI" id="CHEBI:57792"/>
    </ligand>
</feature>
<dbReference type="InterPro" id="IPR013785">
    <property type="entry name" value="Aldolase_TIM"/>
</dbReference>
<dbReference type="NCBIfam" id="NF003625">
    <property type="entry name" value="PRK05265.1-3"/>
    <property type="match status" value="1"/>
</dbReference>
<comment type="similarity">
    <text evidence="4">Belongs to the PNP synthase family.</text>
</comment>
<evidence type="ECO:0000256" key="4">
    <source>
        <dbReference type="HAMAP-Rule" id="MF_00279"/>
    </source>
</evidence>
<reference evidence="7" key="2">
    <citation type="journal article" date="2016" name="Genome Announc.">
        <title>Draft Genome Sequences of Two Novel Amoeba-Resistant Intranuclear Bacteria, 'Candidatus Berkiella cookevillensis' and 'Candidatus Berkiella aquae'.</title>
        <authorList>
            <person name="Mehari Y.T."/>
            <person name="Arivett B.A."/>
            <person name="Farone A.L."/>
            <person name="Gunderson J.H."/>
            <person name="Farone M.B."/>
        </authorList>
    </citation>
    <scope>NUCLEOTIDE SEQUENCE</scope>
    <source>
        <strain evidence="7">HT99</strain>
    </source>
</reference>
<protein>
    <recommendedName>
        <fullName evidence="4 5">Pyridoxine 5'-phosphate synthase</fullName>
        <shortName evidence="4">PNP synthase</shortName>
        <ecNumber evidence="4 5">2.6.99.2</ecNumber>
    </recommendedName>
</protein>
<accession>A0A0Q9YWF5</accession>
<keyword evidence="3 4" id="KW-0664">Pyridoxine biosynthesis</keyword>
<dbReference type="CDD" id="cd00003">
    <property type="entry name" value="PNPsynthase"/>
    <property type="match status" value="1"/>
</dbReference>
<dbReference type="HAMAP" id="MF_00279">
    <property type="entry name" value="PdxJ"/>
    <property type="match status" value="1"/>
</dbReference>
<evidence type="ECO:0000256" key="2">
    <source>
        <dbReference type="ARBA" id="ARBA00022679"/>
    </source>
</evidence>
<dbReference type="PANTHER" id="PTHR30456:SF0">
    <property type="entry name" value="PYRIDOXINE 5'-PHOSPHATE SYNTHASE"/>
    <property type="match status" value="1"/>
</dbReference>
<evidence type="ECO:0000256" key="5">
    <source>
        <dbReference type="NCBIfam" id="TIGR00559"/>
    </source>
</evidence>
<feature type="binding site" evidence="4">
    <location>
        <position position="12"/>
    </location>
    <ligand>
        <name>3-amino-2-oxopropyl phosphate</name>
        <dbReference type="ChEBI" id="CHEBI:57279"/>
    </ligand>
</feature>
<evidence type="ECO:0000256" key="1">
    <source>
        <dbReference type="ARBA" id="ARBA00022490"/>
    </source>
</evidence>
<dbReference type="NCBIfam" id="NF003623">
    <property type="entry name" value="PRK05265.1-1"/>
    <property type="match status" value="1"/>
</dbReference>
<dbReference type="PANTHER" id="PTHR30456">
    <property type="entry name" value="PYRIDOXINE 5'-PHOSPHATE SYNTHASE"/>
    <property type="match status" value="1"/>
</dbReference>
<feature type="binding site" evidence="4">
    <location>
        <begin position="219"/>
        <end position="220"/>
    </location>
    <ligand>
        <name>3-amino-2-oxopropyl phosphate</name>
        <dbReference type="ChEBI" id="CHEBI:57279"/>
    </ligand>
</feature>
<comment type="catalytic activity">
    <reaction evidence="4">
        <text>3-amino-2-oxopropyl phosphate + 1-deoxy-D-xylulose 5-phosphate = pyridoxine 5'-phosphate + phosphate + 2 H2O + H(+)</text>
        <dbReference type="Rhea" id="RHEA:15265"/>
        <dbReference type="ChEBI" id="CHEBI:15377"/>
        <dbReference type="ChEBI" id="CHEBI:15378"/>
        <dbReference type="ChEBI" id="CHEBI:43474"/>
        <dbReference type="ChEBI" id="CHEBI:57279"/>
        <dbReference type="ChEBI" id="CHEBI:57792"/>
        <dbReference type="ChEBI" id="CHEBI:58589"/>
        <dbReference type="EC" id="2.6.99.2"/>
    </reaction>
</comment>
<comment type="subcellular location">
    <subcellularLocation>
        <location evidence="4">Cytoplasm</location>
    </subcellularLocation>
</comment>
<dbReference type="Gene3D" id="3.20.20.70">
    <property type="entry name" value="Aldolase class I"/>
    <property type="match status" value="1"/>
</dbReference>
<dbReference type="NCBIfam" id="NF003627">
    <property type="entry name" value="PRK05265.1-5"/>
    <property type="match status" value="1"/>
</dbReference>
<evidence type="ECO:0000313" key="7">
    <source>
        <dbReference type="EMBL" id="MCS5711088.1"/>
    </source>
</evidence>
<dbReference type="Pfam" id="PF03740">
    <property type="entry name" value="PdxJ"/>
    <property type="match status" value="1"/>
</dbReference>
<feature type="binding site" evidence="4">
    <location>
        <position position="198"/>
    </location>
    <ligand>
        <name>3-amino-2-oxopropyl phosphate</name>
        <dbReference type="ChEBI" id="CHEBI:57279"/>
    </ligand>
</feature>
<dbReference type="EMBL" id="LKAJ01000006">
    <property type="protein sequence ID" value="KRG21246.1"/>
    <property type="molecule type" value="Genomic_DNA"/>
</dbReference>
<feature type="active site" description="Proton donor" evidence="4">
    <location>
        <position position="197"/>
    </location>
</feature>
<dbReference type="STRING" id="295108.HT99x_01802"/>
<dbReference type="OrthoDB" id="9806590at2"/>
<feature type="binding site" evidence="4">
    <location>
        <begin position="14"/>
        <end position="15"/>
    </location>
    <ligand>
        <name>1-deoxy-D-xylulose 5-phosphate</name>
        <dbReference type="ChEBI" id="CHEBI:57792"/>
    </ligand>
</feature>
<keyword evidence="2 4" id="KW-0808">Transferase</keyword>
<dbReference type="EC" id="2.6.99.2" evidence="4 5"/>
<reference evidence="6" key="1">
    <citation type="submission" date="2015-09" db="EMBL/GenBank/DDBJ databases">
        <title>Draft Genome Sequences of Two Novel Amoeba-resistant Intranuclear Bacteria, Candidatus Berkiella cookevillensis and Candidatus Berkiella aquae.</title>
        <authorList>
            <person name="Mehari Y.T."/>
            <person name="Arivett B.A."/>
            <person name="Farone A.L."/>
            <person name="Gunderson J.H."/>
            <person name="Farone M.B."/>
        </authorList>
    </citation>
    <scope>NUCLEOTIDE SEQUENCE [LARGE SCALE GENOMIC DNA]</scope>
    <source>
        <strain evidence="6">HT99</strain>
    </source>
</reference>
<comment type="caution">
    <text evidence="6">The sequence shown here is derived from an EMBL/GenBank/DDBJ whole genome shotgun (WGS) entry which is preliminary data.</text>
</comment>
<feature type="active site" description="Proton acceptor" evidence="4">
    <location>
        <position position="75"/>
    </location>
</feature>
<gene>
    <name evidence="4 6" type="primary">pdxJ</name>
    <name evidence="7" type="ORF">HT99x_006565</name>
    <name evidence="6" type="ORF">HT99x_01802</name>
</gene>
<dbReference type="EMBL" id="LKAJ02000001">
    <property type="protein sequence ID" value="MCS5711088.1"/>
    <property type="molecule type" value="Genomic_DNA"/>
</dbReference>
<dbReference type="GO" id="GO:0008615">
    <property type="term" value="P:pyridoxine biosynthetic process"/>
    <property type="evidence" value="ECO:0007669"/>
    <property type="project" value="UniProtKB-UniRule"/>
</dbReference>
<dbReference type="InterPro" id="IPR036130">
    <property type="entry name" value="Pyridoxine-5'_phos_synth"/>
</dbReference>
<keyword evidence="8" id="KW-1185">Reference proteome</keyword>
<dbReference type="SUPFAM" id="SSF63892">
    <property type="entry name" value="Pyridoxine 5'-phosphate synthase"/>
    <property type="match status" value="1"/>
</dbReference>
<feature type="binding site" evidence="4">
    <location>
        <position position="50"/>
    </location>
    <ligand>
        <name>1-deoxy-D-xylulose 5-phosphate</name>
        <dbReference type="ChEBI" id="CHEBI:57792"/>
    </ligand>
</feature>
<evidence type="ECO:0000256" key="3">
    <source>
        <dbReference type="ARBA" id="ARBA00023096"/>
    </source>
</evidence>
<dbReference type="UniPathway" id="UPA00244">
    <property type="reaction ID" value="UER00313"/>
</dbReference>
<dbReference type="Proteomes" id="UP000051497">
    <property type="component" value="Unassembled WGS sequence"/>
</dbReference>
<keyword evidence="1 4" id="KW-0963">Cytoplasm</keyword>
<comment type="pathway">
    <text evidence="4">Cofactor biosynthesis; pyridoxine 5'-phosphate biosynthesis; pyridoxine 5'-phosphate from D-erythrose 4-phosphate: step 5/5.</text>
</comment>
<comment type="subunit">
    <text evidence="4">Homooctamer; tetramer of dimers.</text>
</comment>
<feature type="binding site" evidence="4">
    <location>
        <position position="23"/>
    </location>
    <ligand>
        <name>3-amino-2-oxopropyl phosphate</name>
        <dbReference type="ChEBI" id="CHEBI:57279"/>
    </ligand>
</feature>
<name>A0A0Q9YWF5_9GAMM</name>
<evidence type="ECO:0000313" key="6">
    <source>
        <dbReference type="EMBL" id="KRG21246.1"/>
    </source>
</evidence>